<keyword evidence="1" id="KW-1133">Transmembrane helix</keyword>
<keyword evidence="1" id="KW-0472">Membrane</keyword>
<dbReference type="RefSeq" id="WP_185258726.1">
    <property type="nucleotide sequence ID" value="NZ_AP023368.1"/>
</dbReference>
<sequence length="69" mass="7736">MRTLLNAIEFLIILADGGAALRILYCLLRLMGSPDEKESYVKKILHVLIYAAFANSSLALMILTESYFL</sequence>
<evidence type="ECO:0000256" key="1">
    <source>
        <dbReference type="SAM" id="Phobius"/>
    </source>
</evidence>
<keyword evidence="3" id="KW-1185">Reference proteome</keyword>
<dbReference type="AlphaFoldDB" id="A0A7I8DQ41"/>
<proteinExistence type="predicted"/>
<name>A0A7I8DQ41_9FIRM</name>
<keyword evidence="1" id="KW-0812">Transmembrane</keyword>
<reference evidence="2 3" key="2">
    <citation type="submission" date="2020-08" db="EMBL/GenBank/DDBJ databases">
        <authorList>
            <person name="Ueki A."/>
            <person name="Tonouchi A."/>
        </authorList>
    </citation>
    <scope>NUCLEOTIDE SEQUENCE [LARGE SCALE GENOMIC DNA]</scope>
    <source>
        <strain evidence="2 3">CTTW</strain>
    </source>
</reference>
<protein>
    <submittedName>
        <fullName evidence="2">Uncharacterized protein</fullName>
    </submittedName>
</protein>
<accession>A0A7I8DQ41</accession>
<dbReference type="Proteomes" id="UP000515703">
    <property type="component" value="Chromosome"/>
</dbReference>
<dbReference type="KEGG" id="acht:bsdcttw_14370"/>
<gene>
    <name evidence="2" type="ORF">bsdcttw_14370</name>
</gene>
<feature type="transmembrane region" description="Helical" evidence="1">
    <location>
        <begin position="44"/>
        <end position="63"/>
    </location>
</feature>
<organism evidence="2 3">
    <name type="scientific">Anaerocolumna chitinilytica</name>
    <dbReference type="NCBI Taxonomy" id="1727145"/>
    <lineage>
        <taxon>Bacteria</taxon>
        <taxon>Bacillati</taxon>
        <taxon>Bacillota</taxon>
        <taxon>Clostridia</taxon>
        <taxon>Lachnospirales</taxon>
        <taxon>Lachnospiraceae</taxon>
        <taxon>Anaerocolumna</taxon>
    </lineage>
</organism>
<dbReference type="EMBL" id="AP023368">
    <property type="protein sequence ID" value="BCJ98396.1"/>
    <property type="molecule type" value="Genomic_DNA"/>
</dbReference>
<evidence type="ECO:0000313" key="3">
    <source>
        <dbReference type="Proteomes" id="UP000515703"/>
    </source>
</evidence>
<evidence type="ECO:0000313" key="2">
    <source>
        <dbReference type="EMBL" id="BCJ98396.1"/>
    </source>
</evidence>
<reference evidence="2 3" key="1">
    <citation type="submission" date="2020-08" db="EMBL/GenBank/DDBJ databases">
        <title>Draft genome sequencing of an Anaerocolumna strain isolated from anoxic soil subjected to BSD treatment.</title>
        <authorList>
            <person name="Uek A."/>
            <person name="Tonouchi A."/>
        </authorList>
    </citation>
    <scope>NUCLEOTIDE SEQUENCE [LARGE SCALE GENOMIC DNA]</scope>
    <source>
        <strain evidence="2 3">CTTW</strain>
    </source>
</reference>
<feature type="transmembrane region" description="Helical" evidence="1">
    <location>
        <begin position="12"/>
        <end position="32"/>
    </location>
</feature>